<dbReference type="EMBL" id="VLLL01000006">
    <property type="protein sequence ID" value="TWJ11788.1"/>
    <property type="molecule type" value="Genomic_DNA"/>
</dbReference>
<accession>A0A562V1N1</accession>
<organism evidence="1 2">
    <name type="scientific">Stackebrandtia albiflava</name>
    <dbReference type="NCBI Taxonomy" id="406432"/>
    <lineage>
        <taxon>Bacteria</taxon>
        <taxon>Bacillati</taxon>
        <taxon>Actinomycetota</taxon>
        <taxon>Actinomycetes</taxon>
        <taxon>Glycomycetales</taxon>
        <taxon>Glycomycetaceae</taxon>
        <taxon>Stackebrandtia</taxon>
    </lineage>
</organism>
<dbReference type="RefSeq" id="WP_158645575.1">
    <property type="nucleotide sequence ID" value="NZ_BAABIJ010000002.1"/>
</dbReference>
<dbReference type="OrthoDB" id="3400966at2"/>
<name>A0A562V1N1_9ACTN</name>
<dbReference type="Proteomes" id="UP000321617">
    <property type="component" value="Unassembled WGS sequence"/>
</dbReference>
<gene>
    <name evidence="1" type="ORF">LX16_2523</name>
</gene>
<dbReference type="AlphaFoldDB" id="A0A562V1N1"/>
<reference evidence="1 2" key="1">
    <citation type="journal article" date="2013" name="Stand. Genomic Sci.">
        <title>Genomic Encyclopedia of Type Strains, Phase I: The one thousand microbial genomes (KMG-I) project.</title>
        <authorList>
            <person name="Kyrpides N.C."/>
            <person name="Woyke T."/>
            <person name="Eisen J.A."/>
            <person name="Garrity G."/>
            <person name="Lilburn T.G."/>
            <person name="Beck B.J."/>
            <person name="Whitman W.B."/>
            <person name="Hugenholtz P."/>
            <person name="Klenk H.P."/>
        </authorList>
    </citation>
    <scope>NUCLEOTIDE SEQUENCE [LARGE SCALE GENOMIC DNA]</scope>
    <source>
        <strain evidence="1 2">DSM 45044</strain>
    </source>
</reference>
<evidence type="ECO:0000313" key="2">
    <source>
        <dbReference type="Proteomes" id="UP000321617"/>
    </source>
</evidence>
<keyword evidence="2" id="KW-1185">Reference proteome</keyword>
<evidence type="ECO:0000313" key="1">
    <source>
        <dbReference type="EMBL" id="TWJ11788.1"/>
    </source>
</evidence>
<protein>
    <submittedName>
        <fullName evidence="1">Uncharacterized protein</fullName>
    </submittedName>
</protein>
<sequence>MAHEAPALVIEKKRLSVVKARFLGIVGDAAHSFGYHLAAADLPSDDYSLQGANQPVADDGAACAIDIGMDWPASRRWLRWLIAEIRADRIKGIGEVIGSYDGKRVRYWSDGSGWGRDGVEYQGSGHDSWTHVAIYRNDTTTDRGLLKGWTPDGYEGDDDMPTAKEIAKAVVDYTWRKPKQATYSDAEDWRLATRLDSACNNSIAAYNNTKEILAAQAAILAKLEGKDPSATREMIGEQLRRSGSDPADHRGELLDALAAAAPRIAEDVARELPGDVDVEALAAALAEALPRRLAPARGTVPAQAKPE</sequence>
<proteinExistence type="predicted"/>
<comment type="caution">
    <text evidence="1">The sequence shown here is derived from an EMBL/GenBank/DDBJ whole genome shotgun (WGS) entry which is preliminary data.</text>
</comment>